<gene>
    <name evidence="2" type="ORF">GCM10011316_12550</name>
</gene>
<evidence type="ECO:0000256" key="1">
    <source>
        <dbReference type="SAM" id="MobiDB-lite"/>
    </source>
</evidence>
<dbReference type="RefSeq" id="WP_172972012.1">
    <property type="nucleotide sequence ID" value="NZ_BMFA01000003.1"/>
</dbReference>
<comment type="caution">
    <text evidence="2">The sequence shown here is derived from an EMBL/GenBank/DDBJ whole genome shotgun (WGS) entry which is preliminary data.</text>
</comment>
<evidence type="ECO:0008006" key="4">
    <source>
        <dbReference type="Google" id="ProtNLM"/>
    </source>
</evidence>
<sequence length="178" mass="19964">MKSEILMPVGILIERRKSTHPWADYTWKGLGVVPNALPTGGWQIAVQGDMATQFLYASVNLVLHRRMGEAYDANVETGSPALWIMLDDADTQPVPYRVHGVTADPYEAQGRLDSAEGLVERVDMPPEILAWAVDYIKQMPDPGAFLKRKRVPEKLEEQKFGKMPIFSPEGRRVEGEDT</sequence>
<dbReference type="AlphaFoldDB" id="A0A916TFW6"/>
<keyword evidence="3" id="KW-1185">Reference proteome</keyword>
<reference evidence="2" key="1">
    <citation type="journal article" date="2014" name="Int. J. Syst. Evol. Microbiol.">
        <title>Complete genome sequence of Corynebacterium casei LMG S-19264T (=DSM 44701T), isolated from a smear-ripened cheese.</title>
        <authorList>
            <consortium name="US DOE Joint Genome Institute (JGI-PGF)"/>
            <person name="Walter F."/>
            <person name="Albersmeier A."/>
            <person name="Kalinowski J."/>
            <person name="Ruckert C."/>
        </authorList>
    </citation>
    <scope>NUCLEOTIDE SEQUENCE</scope>
    <source>
        <strain evidence="2">CGMCC 1.12426</strain>
    </source>
</reference>
<evidence type="ECO:0000313" key="3">
    <source>
        <dbReference type="Proteomes" id="UP000605148"/>
    </source>
</evidence>
<dbReference type="Pfam" id="PF11749">
    <property type="entry name" value="DUF3305"/>
    <property type="match status" value="1"/>
</dbReference>
<evidence type="ECO:0000313" key="2">
    <source>
        <dbReference type="EMBL" id="GGB42107.1"/>
    </source>
</evidence>
<proteinExistence type="predicted"/>
<reference evidence="2" key="2">
    <citation type="submission" date="2020-09" db="EMBL/GenBank/DDBJ databases">
        <authorList>
            <person name="Sun Q."/>
            <person name="Zhou Y."/>
        </authorList>
    </citation>
    <scope>NUCLEOTIDE SEQUENCE</scope>
    <source>
        <strain evidence="2">CGMCC 1.12426</strain>
    </source>
</reference>
<dbReference type="EMBL" id="BMFA01000003">
    <property type="protein sequence ID" value="GGB42107.1"/>
    <property type="molecule type" value="Genomic_DNA"/>
</dbReference>
<organism evidence="2 3">
    <name type="scientific">Roseibium aquae</name>
    <dbReference type="NCBI Taxonomy" id="1323746"/>
    <lineage>
        <taxon>Bacteria</taxon>
        <taxon>Pseudomonadati</taxon>
        <taxon>Pseudomonadota</taxon>
        <taxon>Alphaproteobacteria</taxon>
        <taxon>Hyphomicrobiales</taxon>
        <taxon>Stappiaceae</taxon>
        <taxon>Roseibium</taxon>
    </lineage>
</organism>
<protein>
    <recommendedName>
        <fullName evidence="4">DUF3305 domain-containing protein</fullName>
    </recommendedName>
</protein>
<name>A0A916TFW6_9HYPH</name>
<dbReference type="Proteomes" id="UP000605148">
    <property type="component" value="Unassembled WGS sequence"/>
</dbReference>
<feature type="region of interest" description="Disordered" evidence="1">
    <location>
        <begin position="159"/>
        <end position="178"/>
    </location>
</feature>
<feature type="compositionally biased region" description="Basic and acidic residues" evidence="1">
    <location>
        <begin position="169"/>
        <end position="178"/>
    </location>
</feature>
<dbReference type="InterPro" id="IPR021736">
    <property type="entry name" value="DUF3305"/>
</dbReference>
<accession>A0A916TFW6</accession>